<keyword evidence="3" id="KW-1185">Reference proteome</keyword>
<reference evidence="2 3" key="1">
    <citation type="submission" date="2011-08" db="EMBL/GenBank/DDBJ databases">
        <authorList>
            <person name="Liu Z.J."/>
            <person name="Shi F.L."/>
            <person name="Lu J.Q."/>
            <person name="Li M."/>
            <person name="Wang Z.L."/>
        </authorList>
    </citation>
    <scope>NUCLEOTIDE SEQUENCE [LARGE SCALE GENOMIC DNA]</scope>
    <source>
        <strain evidence="2 3">USNM 41457</strain>
    </source>
</reference>
<accession>J9D7R4</accession>
<evidence type="ECO:0000313" key="3">
    <source>
        <dbReference type="Proteomes" id="UP000003163"/>
    </source>
</evidence>
<feature type="signal peptide" evidence="1">
    <location>
        <begin position="1"/>
        <end position="21"/>
    </location>
</feature>
<gene>
    <name evidence="2" type="ORF">EDEG_01867</name>
</gene>
<sequence length="240" mass="29621">MIMILLNRLFYINFLYHVVRSTINGIPAMRRIRYINSYNAIPEIIRDQARRFTDCTRNCLKDTDPYQDPMFYRRRMSYYDPPDASFNDERFTPYERYKSIREFYGGNRQDPQSYRFRDKTWPRSMSKLAYKHLIDPLEEKYRIKRSLHSPFYHKHTQFGHPYEDDHYDRFGYRHIRRFRYPHNRTMRYIKRTDRPDYTAVHDSSDVGDRLDDIRSGCHNDVFMPNNREIESKDATKFRMR</sequence>
<dbReference type="EMBL" id="AFBI03000029">
    <property type="protein sequence ID" value="EJW03841.1"/>
    <property type="molecule type" value="Genomic_DNA"/>
</dbReference>
<dbReference type="VEuPathDB" id="MicrosporidiaDB:EDEG_01867"/>
<organism evidence="2 3">
    <name type="scientific">Edhazardia aedis (strain USNM 41457)</name>
    <name type="common">Microsporidian parasite</name>
    <dbReference type="NCBI Taxonomy" id="1003232"/>
    <lineage>
        <taxon>Eukaryota</taxon>
        <taxon>Fungi</taxon>
        <taxon>Fungi incertae sedis</taxon>
        <taxon>Microsporidia</taxon>
        <taxon>Edhazardia</taxon>
    </lineage>
</organism>
<evidence type="ECO:0000313" key="2">
    <source>
        <dbReference type="EMBL" id="EJW03841.1"/>
    </source>
</evidence>
<dbReference type="Proteomes" id="UP000003163">
    <property type="component" value="Unassembled WGS sequence"/>
</dbReference>
<dbReference type="AlphaFoldDB" id="J9D7R4"/>
<dbReference type="InParanoid" id="J9D7R4"/>
<evidence type="ECO:0000256" key="1">
    <source>
        <dbReference type="SAM" id="SignalP"/>
    </source>
</evidence>
<dbReference type="HOGENOM" id="CLU_1156371_0_0_1"/>
<protein>
    <submittedName>
        <fullName evidence="2">Uncharacterized protein</fullName>
    </submittedName>
</protein>
<feature type="chain" id="PRO_5003821903" evidence="1">
    <location>
        <begin position="22"/>
        <end position="240"/>
    </location>
</feature>
<proteinExistence type="predicted"/>
<comment type="caution">
    <text evidence="2">The sequence shown here is derived from an EMBL/GenBank/DDBJ whole genome shotgun (WGS) entry which is preliminary data.</text>
</comment>
<keyword evidence="1" id="KW-0732">Signal</keyword>
<reference evidence="3" key="2">
    <citation type="submission" date="2015-07" db="EMBL/GenBank/DDBJ databases">
        <title>Contrasting host-pathogen interactions and genome evolution in two generalist and specialist microsporidian pathogens of mosquitoes.</title>
        <authorList>
            <consortium name="The Broad Institute Genomics Platform"/>
            <consortium name="The Broad Institute Genome Sequencing Center for Infectious Disease"/>
            <person name="Cuomo C.A."/>
            <person name="Sanscrainte N.D."/>
            <person name="Goldberg J.M."/>
            <person name="Heiman D."/>
            <person name="Young S."/>
            <person name="Zeng Q."/>
            <person name="Becnel J.J."/>
            <person name="Birren B.W."/>
        </authorList>
    </citation>
    <scope>NUCLEOTIDE SEQUENCE [LARGE SCALE GENOMIC DNA]</scope>
    <source>
        <strain evidence="3">USNM 41457</strain>
    </source>
</reference>
<name>J9D7R4_EDHAE</name>